<feature type="region of interest" description="Disordered" evidence="4">
    <location>
        <begin position="1"/>
        <end position="84"/>
    </location>
</feature>
<feature type="coiled-coil region" evidence="3">
    <location>
        <begin position="226"/>
        <end position="253"/>
    </location>
</feature>
<organism evidence="6 7">
    <name type="scientific">Erythranthe guttata</name>
    <name type="common">Yellow monkey flower</name>
    <name type="synonym">Mimulus guttatus</name>
    <dbReference type="NCBI Taxonomy" id="4155"/>
    <lineage>
        <taxon>Eukaryota</taxon>
        <taxon>Viridiplantae</taxon>
        <taxon>Streptophyta</taxon>
        <taxon>Embryophyta</taxon>
        <taxon>Tracheophyta</taxon>
        <taxon>Spermatophyta</taxon>
        <taxon>Magnoliopsida</taxon>
        <taxon>eudicotyledons</taxon>
        <taxon>Gunneridae</taxon>
        <taxon>Pentapetalae</taxon>
        <taxon>asterids</taxon>
        <taxon>lamiids</taxon>
        <taxon>Lamiales</taxon>
        <taxon>Phrymaceae</taxon>
        <taxon>Erythranthe</taxon>
    </lineage>
</organism>
<dbReference type="InterPro" id="IPR006865">
    <property type="entry name" value="DUF629"/>
</dbReference>
<feature type="domain" description="C2H2-type" evidence="5">
    <location>
        <begin position="403"/>
        <end position="424"/>
    </location>
</feature>
<evidence type="ECO:0000313" key="7">
    <source>
        <dbReference type="Proteomes" id="UP000030748"/>
    </source>
</evidence>
<feature type="compositionally biased region" description="Basic and acidic residues" evidence="4">
    <location>
        <begin position="797"/>
        <end position="806"/>
    </location>
</feature>
<dbReference type="InterPro" id="IPR011990">
    <property type="entry name" value="TPR-like_helical_dom_sf"/>
</dbReference>
<dbReference type="Pfam" id="PF04780">
    <property type="entry name" value="DUF629"/>
    <property type="match status" value="2"/>
</dbReference>
<protein>
    <recommendedName>
        <fullName evidence="5">C2H2-type domain-containing protein</fullName>
    </recommendedName>
</protein>
<dbReference type="InterPro" id="IPR013087">
    <property type="entry name" value="Znf_C2H2_type"/>
</dbReference>
<feature type="region of interest" description="Disordered" evidence="4">
    <location>
        <begin position="307"/>
        <end position="339"/>
    </location>
</feature>
<keyword evidence="1" id="KW-0833">Ubl conjugation pathway</keyword>
<feature type="compositionally biased region" description="Basic and acidic residues" evidence="4">
    <location>
        <begin position="901"/>
        <end position="918"/>
    </location>
</feature>
<sequence length="940" mass="104837">MGRKKRNVVNRSKPSKSPSPAADPPSSNPDNSPDNSPAADPPSSNPDNALGNSPAADTLSSNPDNALGNSPAADAAAKSEVTDLERYSSAKPSLSHSAIKLECQRALTALRRGNYTRALRLMNDFSSKYGNSPHASLIHRVHGIVCVKVAFLMEDTNAKQRHLRNAIESARKAAMLCPNSVEFGLFYASLMYEAVDEAKEYEEVVQECKRALAIENPVDPAEEGLQEESQNKISTAEERVARVQNELRSLIQKSVLASLKALEIREENFCPIPITRVPEDPNEIKKVAKTPEERRKEIEERVTAARFVQQNSEYAHNTKNDSKGSENGRGSGSRKNTSTDERRDLVLTFWNSMNLDGKKECLRIKISDLKAHFSSSKDGLPSEMLDEALSFGETNKVWRFWECCRCNEKFADSGSLMQHVVQEHMRSLLPETQSVLPQNVDNEWAEMLLNIPWKPLDLNASITMHQKQSKPKKPDLLDESSASQNADEYECDGDQMEDPLSICFLGAPRLEKILIFLQEISQACGLNRYSDKSKGGDDSNTVMHSVDDTLGKIVFSSDASFLVLDEHFLPDKIPRGDGVNNASSALTSSDGSYEHGSEQLAFWQHERAEKAQQGMEILQLLEEESSHLRNLCERKREQLSYEAALQALGDRCLEEGKKRVHVADFVFQSYDSVLNKRREELIENENGLTVMSNIVELDAISNVLADADSVNINRCVTSLLCALESGGGDERRTKDYMQQMDSYIEAAIQKQKEAVSVEARLEDLAEKDAVEKSDAAREAILAELALDSKKVSAGVDSSRHSHDRTKDKKKSKDNRKNKDSKGGPGSVIAVPAPDDDALQLNDEEYKRRIEIEAEERKLEEMLEYQRRIENEAKQKRLAEKQQELSRIVSDSTETVAMADDEKYASEHSKESLVHKDGFADTVDGIEQVTNSDELQDPTAE</sequence>
<feature type="compositionally biased region" description="Basic and acidic residues" evidence="4">
    <location>
        <begin position="316"/>
        <end position="326"/>
    </location>
</feature>
<feature type="region of interest" description="Disordered" evidence="4">
    <location>
        <begin position="464"/>
        <end position="492"/>
    </location>
</feature>
<dbReference type="STRING" id="4155.A0A022R7F3"/>
<keyword evidence="2" id="KW-0378">Hydrolase</keyword>
<dbReference type="InterPro" id="IPR006866">
    <property type="entry name" value="DUF627_N"/>
</dbReference>
<reference evidence="6 7" key="1">
    <citation type="journal article" date="2013" name="Proc. Natl. Acad. Sci. U.S.A.">
        <title>Fine-scale variation in meiotic recombination in Mimulus inferred from population shotgun sequencing.</title>
        <authorList>
            <person name="Hellsten U."/>
            <person name="Wright K.M."/>
            <person name="Jenkins J."/>
            <person name="Shu S."/>
            <person name="Yuan Y."/>
            <person name="Wessler S.R."/>
            <person name="Schmutz J."/>
            <person name="Willis J.H."/>
            <person name="Rokhsar D.S."/>
        </authorList>
    </citation>
    <scope>NUCLEOTIDE SEQUENCE [LARGE SCALE GENOMIC DNA]</scope>
    <source>
        <strain evidence="7">cv. DUN x IM62</strain>
    </source>
</reference>
<dbReference type="InterPro" id="IPR052398">
    <property type="entry name" value="Ubiquitin_hydrolase_53/54"/>
</dbReference>
<keyword evidence="3" id="KW-0175">Coiled coil</keyword>
<name>A0A022R7F3_ERYGU</name>
<dbReference type="GO" id="GO:0016787">
    <property type="term" value="F:hydrolase activity"/>
    <property type="evidence" value="ECO:0007669"/>
    <property type="project" value="UniProtKB-KW"/>
</dbReference>
<dbReference type="PANTHER" id="PTHR22975:SF9">
    <property type="entry name" value="ECHINUS SPLICE FORM 3"/>
    <property type="match status" value="1"/>
</dbReference>
<keyword evidence="7" id="KW-1185">Reference proteome</keyword>
<evidence type="ECO:0000256" key="4">
    <source>
        <dbReference type="SAM" id="MobiDB-lite"/>
    </source>
</evidence>
<evidence type="ECO:0000259" key="5">
    <source>
        <dbReference type="PROSITE" id="PS00028"/>
    </source>
</evidence>
<gene>
    <name evidence="6" type="ORF">MIMGU_mgv1a000927mg</name>
</gene>
<dbReference type="Proteomes" id="UP000030748">
    <property type="component" value="Unassembled WGS sequence"/>
</dbReference>
<evidence type="ECO:0000256" key="2">
    <source>
        <dbReference type="ARBA" id="ARBA00022801"/>
    </source>
</evidence>
<proteinExistence type="predicted"/>
<dbReference type="Gene3D" id="1.25.40.10">
    <property type="entry name" value="Tetratricopeptide repeat domain"/>
    <property type="match status" value="1"/>
</dbReference>
<evidence type="ECO:0000313" key="6">
    <source>
        <dbReference type="EMBL" id="EYU35899.1"/>
    </source>
</evidence>
<feature type="region of interest" description="Disordered" evidence="4">
    <location>
        <begin position="791"/>
        <end position="841"/>
    </location>
</feature>
<dbReference type="Pfam" id="PF04781">
    <property type="entry name" value="DUF627"/>
    <property type="match status" value="1"/>
</dbReference>
<accession>A0A022R7F3</accession>
<feature type="coiled-coil region" evidence="3">
    <location>
        <begin position="851"/>
        <end position="890"/>
    </location>
</feature>
<dbReference type="PANTHER" id="PTHR22975">
    <property type="entry name" value="UBIQUITIN SPECIFIC PROTEINASE"/>
    <property type="match status" value="1"/>
</dbReference>
<dbReference type="EMBL" id="KI630593">
    <property type="protein sequence ID" value="EYU35899.1"/>
    <property type="molecule type" value="Genomic_DNA"/>
</dbReference>
<feature type="compositionally biased region" description="Low complexity" evidence="4">
    <location>
        <begin position="28"/>
        <end position="38"/>
    </location>
</feature>
<evidence type="ECO:0000256" key="1">
    <source>
        <dbReference type="ARBA" id="ARBA00022786"/>
    </source>
</evidence>
<dbReference type="PROSITE" id="PS00028">
    <property type="entry name" value="ZINC_FINGER_C2H2_1"/>
    <property type="match status" value="1"/>
</dbReference>
<feature type="region of interest" description="Disordered" evidence="4">
    <location>
        <begin position="901"/>
        <end position="940"/>
    </location>
</feature>
<feature type="compositionally biased region" description="Polar residues" evidence="4">
    <location>
        <begin position="58"/>
        <end position="68"/>
    </location>
</feature>
<evidence type="ECO:0000256" key="3">
    <source>
        <dbReference type="SAM" id="Coils"/>
    </source>
</evidence>
<dbReference type="AlphaFoldDB" id="A0A022R7F3"/>